<dbReference type="AlphaFoldDB" id="A0A438DNH0"/>
<comment type="caution">
    <text evidence="2">The sequence shown here is derived from an EMBL/GenBank/DDBJ whole genome shotgun (WGS) entry which is preliminary data.</text>
</comment>
<feature type="compositionally biased region" description="Basic and acidic residues" evidence="1">
    <location>
        <begin position="1"/>
        <end position="11"/>
    </location>
</feature>
<gene>
    <name evidence="2" type="ORF">CK203_102375</name>
</gene>
<feature type="compositionally biased region" description="Basic and acidic residues" evidence="1">
    <location>
        <begin position="144"/>
        <end position="154"/>
    </location>
</feature>
<reference evidence="2 3" key="1">
    <citation type="journal article" date="2018" name="PLoS Genet.">
        <title>Population sequencing reveals clonal diversity and ancestral inbreeding in the grapevine cultivar Chardonnay.</title>
        <authorList>
            <person name="Roach M.J."/>
            <person name="Johnson D.L."/>
            <person name="Bohlmann J."/>
            <person name="van Vuuren H.J."/>
            <person name="Jones S.J."/>
            <person name="Pretorius I.S."/>
            <person name="Schmidt S.A."/>
            <person name="Borneman A.R."/>
        </authorList>
    </citation>
    <scope>NUCLEOTIDE SEQUENCE [LARGE SCALE GENOMIC DNA]</scope>
    <source>
        <strain evidence="3">cv. Chardonnay</strain>
        <tissue evidence="2">Leaf</tissue>
    </source>
</reference>
<feature type="compositionally biased region" description="Basic and acidic residues" evidence="1">
    <location>
        <begin position="177"/>
        <end position="189"/>
    </location>
</feature>
<feature type="compositionally biased region" description="Basic and acidic residues" evidence="1">
    <location>
        <begin position="123"/>
        <end position="137"/>
    </location>
</feature>
<dbReference type="Proteomes" id="UP000288805">
    <property type="component" value="Unassembled WGS sequence"/>
</dbReference>
<accession>A0A438DNH0</accession>
<sequence length="229" mass="25196">MPSIRTEEGRKQSLWNPTTREVEGDEASRAGTRVEQLVGVGTEAQSQSDDGTDCLSQDMGPSVKRAQTRVGSPQGPGLKSGPTASGLLWAYGSKLPPASEAPRGDQSGPWHSNGLGGVQAMREFTRCREEEMGRRQQPDPNNPRAERMLEEEAARGSIRPFWGRREGILVGSGSRRPNTEDHSGRRDGCWDLVEISSVDPTGRNLGWTTDQWASQEGRKEDQLNWRKVA</sequence>
<feature type="region of interest" description="Disordered" evidence="1">
    <location>
        <begin position="1"/>
        <end position="229"/>
    </location>
</feature>
<evidence type="ECO:0000256" key="1">
    <source>
        <dbReference type="SAM" id="MobiDB-lite"/>
    </source>
</evidence>
<organism evidence="2 3">
    <name type="scientific">Vitis vinifera</name>
    <name type="common">Grape</name>
    <dbReference type="NCBI Taxonomy" id="29760"/>
    <lineage>
        <taxon>Eukaryota</taxon>
        <taxon>Viridiplantae</taxon>
        <taxon>Streptophyta</taxon>
        <taxon>Embryophyta</taxon>
        <taxon>Tracheophyta</taxon>
        <taxon>Spermatophyta</taxon>
        <taxon>Magnoliopsida</taxon>
        <taxon>eudicotyledons</taxon>
        <taxon>Gunneridae</taxon>
        <taxon>Pentapetalae</taxon>
        <taxon>rosids</taxon>
        <taxon>Vitales</taxon>
        <taxon>Vitaceae</taxon>
        <taxon>Viteae</taxon>
        <taxon>Vitis</taxon>
    </lineage>
</organism>
<evidence type="ECO:0000313" key="3">
    <source>
        <dbReference type="Proteomes" id="UP000288805"/>
    </source>
</evidence>
<proteinExistence type="predicted"/>
<dbReference type="EMBL" id="QGNW01001550">
    <property type="protein sequence ID" value="RVW37007.1"/>
    <property type="molecule type" value="Genomic_DNA"/>
</dbReference>
<evidence type="ECO:0000313" key="2">
    <source>
        <dbReference type="EMBL" id="RVW37007.1"/>
    </source>
</evidence>
<name>A0A438DNH0_VITVI</name>
<protein>
    <submittedName>
        <fullName evidence="2">Uncharacterized protein</fullName>
    </submittedName>
</protein>
<feature type="compositionally biased region" description="Basic and acidic residues" evidence="1">
    <location>
        <begin position="216"/>
        <end position="229"/>
    </location>
</feature>